<dbReference type="SUPFAM" id="SSF46785">
    <property type="entry name" value="Winged helix' DNA-binding domain"/>
    <property type="match status" value="1"/>
</dbReference>
<dbReference type="Proteomes" id="UP000198863">
    <property type="component" value="Unassembled WGS sequence"/>
</dbReference>
<evidence type="ECO:0000256" key="2">
    <source>
        <dbReference type="ARBA" id="ARBA00023015"/>
    </source>
</evidence>
<protein>
    <submittedName>
        <fullName evidence="6">DNA-binding transcriptional regulator, LysR family</fullName>
    </submittedName>
</protein>
<keyword evidence="7" id="KW-1185">Reference proteome</keyword>
<keyword evidence="4" id="KW-0804">Transcription</keyword>
<dbReference type="Pfam" id="PF03466">
    <property type="entry name" value="LysR_substrate"/>
    <property type="match status" value="1"/>
</dbReference>
<keyword evidence="2" id="KW-0805">Transcription regulation</keyword>
<dbReference type="Gene3D" id="1.10.10.10">
    <property type="entry name" value="Winged helix-like DNA-binding domain superfamily/Winged helix DNA-binding domain"/>
    <property type="match status" value="1"/>
</dbReference>
<dbReference type="SUPFAM" id="SSF53850">
    <property type="entry name" value="Periplasmic binding protein-like II"/>
    <property type="match status" value="1"/>
</dbReference>
<dbReference type="RefSeq" id="WP_091058825.1">
    <property type="nucleotide sequence ID" value="NZ_FNCF01000001.1"/>
</dbReference>
<dbReference type="PANTHER" id="PTHR30346">
    <property type="entry name" value="TRANSCRIPTIONAL DUAL REGULATOR HCAR-RELATED"/>
    <property type="match status" value="1"/>
</dbReference>
<dbReference type="EMBL" id="FNCF01000001">
    <property type="protein sequence ID" value="SDF70441.1"/>
    <property type="molecule type" value="Genomic_DNA"/>
</dbReference>
<dbReference type="InterPro" id="IPR005119">
    <property type="entry name" value="LysR_subst-bd"/>
</dbReference>
<gene>
    <name evidence="6" type="ORF">SAMN05660324_0939</name>
</gene>
<evidence type="ECO:0000313" key="7">
    <source>
        <dbReference type="Proteomes" id="UP000198863"/>
    </source>
</evidence>
<dbReference type="Gene3D" id="3.40.190.10">
    <property type="entry name" value="Periplasmic binding protein-like II"/>
    <property type="match status" value="2"/>
</dbReference>
<evidence type="ECO:0000313" key="6">
    <source>
        <dbReference type="EMBL" id="SDF70441.1"/>
    </source>
</evidence>
<keyword evidence="3 6" id="KW-0238">DNA-binding</keyword>
<evidence type="ECO:0000256" key="3">
    <source>
        <dbReference type="ARBA" id="ARBA00023125"/>
    </source>
</evidence>
<dbReference type="GO" id="GO:0003677">
    <property type="term" value="F:DNA binding"/>
    <property type="evidence" value="ECO:0007669"/>
    <property type="project" value="UniProtKB-KW"/>
</dbReference>
<dbReference type="GO" id="GO:0003700">
    <property type="term" value="F:DNA-binding transcription factor activity"/>
    <property type="evidence" value="ECO:0007669"/>
    <property type="project" value="InterPro"/>
</dbReference>
<dbReference type="Pfam" id="PF00126">
    <property type="entry name" value="HTH_1"/>
    <property type="match status" value="1"/>
</dbReference>
<organism evidence="6 7">
    <name type="scientific">Klenkia brasiliensis</name>
    <dbReference type="NCBI Taxonomy" id="333142"/>
    <lineage>
        <taxon>Bacteria</taxon>
        <taxon>Bacillati</taxon>
        <taxon>Actinomycetota</taxon>
        <taxon>Actinomycetes</taxon>
        <taxon>Geodermatophilales</taxon>
        <taxon>Geodermatophilaceae</taxon>
        <taxon>Klenkia</taxon>
    </lineage>
</organism>
<reference evidence="7" key="1">
    <citation type="submission" date="2016-10" db="EMBL/GenBank/DDBJ databases">
        <authorList>
            <person name="Varghese N."/>
            <person name="Submissions S."/>
        </authorList>
    </citation>
    <scope>NUCLEOTIDE SEQUENCE [LARGE SCALE GENOMIC DNA]</scope>
    <source>
        <strain evidence="7">DSM 44526</strain>
    </source>
</reference>
<evidence type="ECO:0000259" key="5">
    <source>
        <dbReference type="PROSITE" id="PS50931"/>
    </source>
</evidence>
<proteinExistence type="inferred from homology"/>
<dbReference type="InterPro" id="IPR036390">
    <property type="entry name" value="WH_DNA-bd_sf"/>
</dbReference>
<dbReference type="InterPro" id="IPR000847">
    <property type="entry name" value="LysR_HTH_N"/>
</dbReference>
<comment type="similarity">
    <text evidence="1">Belongs to the LysR transcriptional regulatory family.</text>
</comment>
<dbReference type="AlphaFoldDB" id="A0A1G7N936"/>
<dbReference type="InterPro" id="IPR036388">
    <property type="entry name" value="WH-like_DNA-bd_sf"/>
</dbReference>
<evidence type="ECO:0000256" key="4">
    <source>
        <dbReference type="ARBA" id="ARBA00023163"/>
    </source>
</evidence>
<accession>A0A1G7N936</accession>
<dbReference type="GO" id="GO:0032993">
    <property type="term" value="C:protein-DNA complex"/>
    <property type="evidence" value="ECO:0007669"/>
    <property type="project" value="TreeGrafter"/>
</dbReference>
<dbReference type="PANTHER" id="PTHR30346:SF29">
    <property type="entry name" value="LYSR SUBSTRATE-BINDING"/>
    <property type="match status" value="1"/>
</dbReference>
<dbReference type="PROSITE" id="PS50931">
    <property type="entry name" value="HTH_LYSR"/>
    <property type="match status" value="1"/>
</dbReference>
<feature type="domain" description="HTH lysR-type" evidence="5">
    <location>
        <begin position="1"/>
        <end position="58"/>
    </location>
</feature>
<dbReference type="OrthoDB" id="4131546at2"/>
<name>A0A1G7N936_9ACTN</name>
<sequence length="300" mass="30860">MDVRALETLRAVRSQGGVTAAAAVLHLTPSAVSQQLAVLTRDAGVPLTERVGRGLRLTPAGDALADAAVDVAVALERARTACAAFAGAPTGTVRVSAFQSAAWMLLPGLLTRVAARGGITVECADEDVAQHAFPALTDRHDVVVAHRPAEADPGWGPDVHVVPLLREPLDVAVPAGSPLAARAALEPADVAGADWIAVREGFPVARVLTDVGVATGTAPRVVQRINDFHVVEALVAAGHGLSLLPRYSSGGHPGVALVPLAGVRAGRQVDALVRPDTAERRVVAVVLEELVALAAELRRG</sequence>
<evidence type="ECO:0000256" key="1">
    <source>
        <dbReference type="ARBA" id="ARBA00009437"/>
    </source>
</evidence>